<evidence type="ECO:0000313" key="3">
    <source>
        <dbReference type="Proteomes" id="UP001153461"/>
    </source>
</evidence>
<dbReference type="OrthoDB" id="1742084at2759"/>
<evidence type="ECO:0000256" key="1">
    <source>
        <dbReference type="SAM" id="MobiDB-lite"/>
    </source>
</evidence>
<sequence>MYICSPGHVHLKFGAQVRRWLCGVSHQGEIKAPIRTFLSFTLNVPTPKMPVTRSQSQNLTNQRSIPAQDNTEDSEISTRSVEQEQAARGAFVEWLDLDYSSNSILKQTNWKSILKDVHRIGDCRQIAFACPVENPQRLWITIHWRTRTLRDEFRQSDAMTEIMKKIIFSPDSDAPNNKGSCNNNTLSIYQVDNTVGTFIIDCFSDYSLSSMVYEIWVVYFPIEDVVAMSDSKPLYSYPRLVNIFLQPHEEPNPMAAILNQTVAWISGEVVYKGRRCKRMAWFRTWKSREAEDIYKTTVSWGRKDNGEWELASNSFVEELNGLGMVGYEAWHAKFEEIQTWV</sequence>
<accession>A0A9W4N7M1</accession>
<comment type="caution">
    <text evidence="2">The sequence shown here is derived from an EMBL/GenBank/DDBJ whole genome shotgun (WGS) entry which is preliminary data.</text>
</comment>
<dbReference type="EMBL" id="CAJVNV010000635">
    <property type="protein sequence ID" value="CAG8317112.1"/>
    <property type="molecule type" value="Genomic_DNA"/>
</dbReference>
<reference evidence="2" key="1">
    <citation type="submission" date="2021-07" db="EMBL/GenBank/DDBJ databases">
        <authorList>
            <person name="Branca A.L. A."/>
        </authorList>
    </citation>
    <scope>NUCLEOTIDE SEQUENCE</scope>
</reference>
<feature type="region of interest" description="Disordered" evidence="1">
    <location>
        <begin position="50"/>
        <end position="82"/>
    </location>
</feature>
<organism evidence="2 3">
    <name type="scientific">Penicillium nalgiovense</name>
    <dbReference type="NCBI Taxonomy" id="60175"/>
    <lineage>
        <taxon>Eukaryota</taxon>
        <taxon>Fungi</taxon>
        <taxon>Dikarya</taxon>
        <taxon>Ascomycota</taxon>
        <taxon>Pezizomycotina</taxon>
        <taxon>Eurotiomycetes</taxon>
        <taxon>Eurotiomycetidae</taxon>
        <taxon>Eurotiales</taxon>
        <taxon>Aspergillaceae</taxon>
        <taxon>Penicillium</taxon>
    </lineage>
</organism>
<dbReference type="AlphaFoldDB" id="A0A9W4N7M1"/>
<gene>
    <name evidence="2" type="ORF">PNAL_LOCUS10253</name>
</gene>
<dbReference type="Proteomes" id="UP001153461">
    <property type="component" value="Unassembled WGS sequence"/>
</dbReference>
<feature type="compositionally biased region" description="Polar residues" evidence="1">
    <location>
        <begin position="52"/>
        <end position="69"/>
    </location>
</feature>
<name>A0A9W4N7M1_PENNA</name>
<evidence type="ECO:0000313" key="2">
    <source>
        <dbReference type="EMBL" id="CAG8317112.1"/>
    </source>
</evidence>
<protein>
    <submittedName>
        <fullName evidence="2">Uncharacterized protein</fullName>
    </submittedName>
</protein>
<proteinExistence type="predicted"/>